<feature type="non-terminal residue" evidence="3">
    <location>
        <position position="102"/>
    </location>
</feature>
<sequence>VVTTRALLAERLDANRAGGVAVGFVPTMGYLHEGHGSLVDASVAATDQTVVSVFVNPLQFGPGEDLEAYPRNLDADLALCEARGAALVFHPTVDEVYPEGPV</sequence>
<dbReference type="SUPFAM" id="SSF52374">
    <property type="entry name" value="Nucleotidylyl transferase"/>
    <property type="match status" value="1"/>
</dbReference>
<organism evidence="3">
    <name type="scientific">marine metagenome</name>
    <dbReference type="NCBI Taxonomy" id="408172"/>
    <lineage>
        <taxon>unclassified sequences</taxon>
        <taxon>metagenomes</taxon>
        <taxon>ecological metagenomes</taxon>
    </lineage>
</organism>
<dbReference type="GO" id="GO:0004592">
    <property type="term" value="F:pantoate-beta-alanine ligase activity"/>
    <property type="evidence" value="ECO:0007669"/>
    <property type="project" value="InterPro"/>
</dbReference>
<evidence type="ECO:0008006" key="4">
    <source>
        <dbReference type="Google" id="ProtNLM"/>
    </source>
</evidence>
<dbReference type="PANTHER" id="PTHR21299">
    <property type="entry name" value="CYTIDYLATE KINASE/PANTOATE-BETA-ALANINE LIGASE"/>
    <property type="match status" value="1"/>
</dbReference>
<accession>A0A382W4E2</accession>
<dbReference type="AlphaFoldDB" id="A0A382W4E2"/>
<evidence type="ECO:0000313" key="3">
    <source>
        <dbReference type="EMBL" id="SVD53692.1"/>
    </source>
</evidence>
<feature type="non-terminal residue" evidence="3">
    <location>
        <position position="1"/>
    </location>
</feature>
<dbReference type="InterPro" id="IPR003721">
    <property type="entry name" value="Pantoate_ligase"/>
</dbReference>
<dbReference type="GO" id="GO:0005829">
    <property type="term" value="C:cytosol"/>
    <property type="evidence" value="ECO:0007669"/>
    <property type="project" value="TreeGrafter"/>
</dbReference>
<reference evidence="3" key="1">
    <citation type="submission" date="2018-05" db="EMBL/GenBank/DDBJ databases">
        <authorList>
            <person name="Lanie J.A."/>
            <person name="Ng W.-L."/>
            <person name="Kazmierczak K.M."/>
            <person name="Andrzejewski T.M."/>
            <person name="Davidsen T.M."/>
            <person name="Wayne K.J."/>
            <person name="Tettelin H."/>
            <person name="Glass J.I."/>
            <person name="Rusch D."/>
            <person name="Podicherti R."/>
            <person name="Tsui H.-C.T."/>
            <person name="Winkler M.E."/>
        </authorList>
    </citation>
    <scope>NUCLEOTIDE SEQUENCE</scope>
</reference>
<keyword evidence="2" id="KW-0067">ATP-binding</keyword>
<dbReference type="Pfam" id="PF02569">
    <property type="entry name" value="Pantoate_ligase"/>
    <property type="match status" value="1"/>
</dbReference>
<dbReference type="GO" id="GO:0015940">
    <property type="term" value="P:pantothenate biosynthetic process"/>
    <property type="evidence" value="ECO:0007669"/>
    <property type="project" value="InterPro"/>
</dbReference>
<dbReference type="PANTHER" id="PTHR21299:SF1">
    <property type="entry name" value="PANTOATE--BETA-ALANINE LIGASE"/>
    <property type="match status" value="1"/>
</dbReference>
<gene>
    <name evidence="3" type="ORF">METZ01_LOCUS406546</name>
</gene>
<keyword evidence="1" id="KW-0547">Nucleotide-binding</keyword>
<dbReference type="InterPro" id="IPR014729">
    <property type="entry name" value="Rossmann-like_a/b/a_fold"/>
</dbReference>
<evidence type="ECO:0000256" key="1">
    <source>
        <dbReference type="ARBA" id="ARBA00022741"/>
    </source>
</evidence>
<name>A0A382W4E2_9ZZZZ</name>
<dbReference type="GO" id="GO:0005524">
    <property type="term" value="F:ATP binding"/>
    <property type="evidence" value="ECO:0007669"/>
    <property type="project" value="UniProtKB-KW"/>
</dbReference>
<dbReference type="Gene3D" id="3.40.50.620">
    <property type="entry name" value="HUPs"/>
    <property type="match status" value="1"/>
</dbReference>
<dbReference type="EMBL" id="UINC01156972">
    <property type="protein sequence ID" value="SVD53692.1"/>
    <property type="molecule type" value="Genomic_DNA"/>
</dbReference>
<protein>
    <recommendedName>
        <fullName evidence="4">Pantoate--beta-alanine ligase</fullName>
    </recommendedName>
</protein>
<evidence type="ECO:0000256" key="2">
    <source>
        <dbReference type="ARBA" id="ARBA00022840"/>
    </source>
</evidence>
<proteinExistence type="predicted"/>